<gene>
    <name evidence="4" type="ORF">ACFOWZ_31860</name>
</gene>
<feature type="chain" id="PRO_5046005879" evidence="3">
    <location>
        <begin position="23"/>
        <end position="202"/>
    </location>
</feature>
<keyword evidence="2" id="KW-0472">Membrane</keyword>
<accession>A0ABV8C246</accession>
<evidence type="ECO:0000313" key="5">
    <source>
        <dbReference type="Proteomes" id="UP001595690"/>
    </source>
</evidence>
<name>A0ABV8C246_9PSEU</name>
<evidence type="ECO:0000313" key="4">
    <source>
        <dbReference type="EMBL" id="MFC3896096.1"/>
    </source>
</evidence>
<feature type="transmembrane region" description="Helical" evidence="2">
    <location>
        <begin position="62"/>
        <end position="83"/>
    </location>
</feature>
<sequence length="202" mass="22080">MIDRRKIAQVLLVLGALLTAFASFQTTYNTVYRGLGQEQSYTTTLWIVTVTPQTGLSSNDPYFVAGWPVMISAVLVMVGVALMLRDRTAFVGRPLATMAAGALAGVVFAYVVQIRHEKERMTKWPAEFGQAYELNYFGGMYLLVAGAIIAVAGAALAQQRSQPQVQEEDDGVDEVVVHQLDSDDDTPPFGIAIPPDEHQETR</sequence>
<protein>
    <submittedName>
        <fullName evidence="4">Uncharacterized protein</fullName>
    </submittedName>
</protein>
<keyword evidence="3" id="KW-0732">Signal</keyword>
<keyword evidence="5" id="KW-1185">Reference proteome</keyword>
<organism evidence="4 5">
    <name type="scientific">Lentzea rhizosphaerae</name>
    <dbReference type="NCBI Taxonomy" id="2041025"/>
    <lineage>
        <taxon>Bacteria</taxon>
        <taxon>Bacillati</taxon>
        <taxon>Actinomycetota</taxon>
        <taxon>Actinomycetes</taxon>
        <taxon>Pseudonocardiales</taxon>
        <taxon>Pseudonocardiaceae</taxon>
        <taxon>Lentzea</taxon>
    </lineage>
</organism>
<dbReference type="EMBL" id="JBHRZI010000027">
    <property type="protein sequence ID" value="MFC3896096.1"/>
    <property type="molecule type" value="Genomic_DNA"/>
</dbReference>
<evidence type="ECO:0000256" key="2">
    <source>
        <dbReference type="SAM" id="Phobius"/>
    </source>
</evidence>
<keyword evidence="2" id="KW-1133">Transmembrane helix</keyword>
<feature type="transmembrane region" description="Helical" evidence="2">
    <location>
        <begin position="95"/>
        <end position="114"/>
    </location>
</feature>
<evidence type="ECO:0000256" key="1">
    <source>
        <dbReference type="SAM" id="MobiDB-lite"/>
    </source>
</evidence>
<proteinExistence type="predicted"/>
<dbReference type="Proteomes" id="UP001595690">
    <property type="component" value="Unassembled WGS sequence"/>
</dbReference>
<feature type="signal peptide" evidence="3">
    <location>
        <begin position="1"/>
        <end position="22"/>
    </location>
</feature>
<evidence type="ECO:0000256" key="3">
    <source>
        <dbReference type="SAM" id="SignalP"/>
    </source>
</evidence>
<reference evidence="5" key="1">
    <citation type="journal article" date="2019" name="Int. J. Syst. Evol. Microbiol.">
        <title>The Global Catalogue of Microorganisms (GCM) 10K type strain sequencing project: providing services to taxonomists for standard genome sequencing and annotation.</title>
        <authorList>
            <consortium name="The Broad Institute Genomics Platform"/>
            <consortium name="The Broad Institute Genome Sequencing Center for Infectious Disease"/>
            <person name="Wu L."/>
            <person name="Ma J."/>
        </authorList>
    </citation>
    <scope>NUCLEOTIDE SEQUENCE [LARGE SCALE GENOMIC DNA]</scope>
    <source>
        <strain evidence="5">CGMCC 4.7405</strain>
    </source>
</reference>
<dbReference type="RefSeq" id="WP_382377624.1">
    <property type="nucleotide sequence ID" value="NZ_JBHRZI010000027.1"/>
</dbReference>
<comment type="caution">
    <text evidence="4">The sequence shown here is derived from an EMBL/GenBank/DDBJ whole genome shotgun (WGS) entry which is preliminary data.</text>
</comment>
<feature type="region of interest" description="Disordered" evidence="1">
    <location>
        <begin position="162"/>
        <end position="202"/>
    </location>
</feature>
<feature type="transmembrane region" description="Helical" evidence="2">
    <location>
        <begin position="134"/>
        <end position="157"/>
    </location>
</feature>
<keyword evidence="2" id="KW-0812">Transmembrane</keyword>